<dbReference type="InterPro" id="IPR025489">
    <property type="entry name" value="DUF4381"/>
</dbReference>
<dbReference type="EMBL" id="CP162602">
    <property type="protein sequence ID" value="XDK27078.1"/>
    <property type="molecule type" value="Genomic_DNA"/>
</dbReference>
<organism evidence="2">
    <name type="scientific">Vibrio sp. HB236076</name>
    <dbReference type="NCBI Taxonomy" id="3232307"/>
    <lineage>
        <taxon>Bacteria</taxon>
        <taxon>Pseudomonadati</taxon>
        <taxon>Pseudomonadota</taxon>
        <taxon>Gammaproteobacteria</taxon>
        <taxon>Vibrionales</taxon>
        <taxon>Vibrionaceae</taxon>
        <taxon>Vibrio</taxon>
    </lineage>
</organism>
<protein>
    <submittedName>
        <fullName evidence="2">DUF4381 domain-containing protein</fullName>
    </submittedName>
</protein>
<dbReference type="KEGG" id="vih:AB0763_15040"/>
<keyword evidence="2" id="KW-0614">Plasmid</keyword>
<sequence>MTTNTHPLPLEPSLLPPTPSWLPLSWGWWFIIAFILLSLAGLVVFIRWRHRRYRAKKAALALLYRPTAPLTPSSALEILRQAALSYFDRQTIAKLSGTQWYQFLDQQMKTPCFVERQSAWQKALYQDVHQDNQTLIDDCCLWVEQALPPKRGHHE</sequence>
<dbReference type="AlphaFoldDB" id="A0AB39HKZ6"/>
<dbReference type="RefSeq" id="WP_306099257.1">
    <property type="nucleotide sequence ID" value="NZ_CP162602.1"/>
</dbReference>
<proteinExistence type="predicted"/>
<name>A0AB39HKZ6_9VIBR</name>
<dbReference type="Pfam" id="PF14316">
    <property type="entry name" value="DUF4381"/>
    <property type="match status" value="1"/>
</dbReference>
<keyword evidence="1" id="KW-0812">Transmembrane</keyword>
<feature type="transmembrane region" description="Helical" evidence="1">
    <location>
        <begin position="26"/>
        <end position="48"/>
    </location>
</feature>
<evidence type="ECO:0000256" key="1">
    <source>
        <dbReference type="SAM" id="Phobius"/>
    </source>
</evidence>
<gene>
    <name evidence="2" type="ORF">AB0763_15040</name>
</gene>
<geneLocation type="plasmid" evidence="2">
    <name>p-HB236076</name>
</geneLocation>
<accession>A0AB39HKZ6</accession>
<reference evidence="2" key="1">
    <citation type="submission" date="2024-07" db="EMBL/GenBank/DDBJ databases">
        <title>Genome Analysis of a Potential Novel Vibrio Species Secreting pH- and Thermo-stable Alginate Lyase and its Application in Producing Alginate Oligosaccharides.</title>
        <authorList>
            <person name="Huang H."/>
            <person name="Bao K."/>
        </authorList>
    </citation>
    <scope>NUCLEOTIDE SEQUENCE</scope>
    <source>
        <strain evidence="2">HB236076</strain>
        <plasmid evidence="2">p-HB236076</plasmid>
    </source>
</reference>
<keyword evidence="1" id="KW-0472">Membrane</keyword>
<keyword evidence="1" id="KW-1133">Transmembrane helix</keyword>
<evidence type="ECO:0000313" key="2">
    <source>
        <dbReference type="EMBL" id="XDK27078.1"/>
    </source>
</evidence>